<organism evidence="2 3">
    <name type="scientific">Patagioenas fasciata monilis</name>
    <dbReference type="NCBI Taxonomy" id="372326"/>
    <lineage>
        <taxon>Eukaryota</taxon>
        <taxon>Metazoa</taxon>
        <taxon>Chordata</taxon>
        <taxon>Craniata</taxon>
        <taxon>Vertebrata</taxon>
        <taxon>Euteleostomi</taxon>
        <taxon>Archelosauria</taxon>
        <taxon>Archosauria</taxon>
        <taxon>Dinosauria</taxon>
        <taxon>Saurischia</taxon>
        <taxon>Theropoda</taxon>
        <taxon>Coelurosauria</taxon>
        <taxon>Aves</taxon>
        <taxon>Neognathae</taxon>
        <taxon>Neoaves</taxon>
        <taxon>Columbimorphae</taxon>
        <taxon>Columbiformes</taxon>
        <taxon>Columbidae</taxon>
        <taxon>Patagioenas</taxon>
    </lineage>
</organism>
<reference evidence="2 3" key="1">
    <citation type="submission" date="2016-02" db="EMBL/GenBank/DDBJ databases">
        <title>Band-tailed pigeon sequencing and assembly.</title>
        <authorList>
            <person name="Soares A.E."/>
            <person name="Novak B.J."/>
            <person name="Rice E.S."/>
            <person name="O'Connell B."/>
            <person name="Chang D."/>
            <person name="Weber S."/>
            <person name="Shapiro B."/>
        </authorList>
    </citation>
    <scope>NUCLEOTIDE SEQUENCE [LARGE SCALE GENOMIC DNA]</scope>
    <source>
        <strain evidence="2">BTP2013</strain>
        <tissue evidence="2">Blood</tissue>
    </source>
</reference>
<evidence type="ECO:0000313" key="3">
    <source>
        <dbReference type="Proteomes" id="UP000190648"/>
    </source>
</evidence>
<evidence type="ECO:0000313" key="2">
    <source>
        <dbReference type="EMBL" id="OPJ76592.1"/>
    </source>
</evidence>
<dbReference type="AlphaFoldDB" id="A0A1V4JWK7"/>
<proteinExistence type="predicted"/>
<protein>
    <submittedName>
        <fullName evidence="2">Uncharacterized protein</fullName>
    </submittedName>
</protein>
<dbReference type="Proteomes" id="UP000190648">
    <property type="component" value="Unassembled WGS sequence"/>
</dbReference>
<comment type="caution">
    <text evidence="2">The sequence shown here is derived from an EMBL/GenBank/DDBJ whole genome shotgun (WGS) entry which is preliminary data.</text>
</comment>
<feature type="compositionally biased region" description="Basic and acidic residues" evidence="1">
    <location>
        <begin position="88"/>
        <end position="98"/>
    </location>
</feature>
<keyword evidence="3" id="KW-1185">Reference proteome</keyword>
<feature type="region of interest" description="Disordered" evidence="1">
    <location>
        <begin position="71"/>
        <end position="98"/>
    </location>
</feature>
<name>A0A1V4JWK7_PATFA</name>
<sequence>MGPAVTIWRASGTPGTQEHNEFSRGRANTSVPKNCSCCDDVTKTDINIASVPCLLEACNTNKKRRLQRKSCASPSGCGAVRAKRKTSRQSEEGRERMQPNRSCSSRCALAASSCRCLPAPIHISPGFSAKAGDHMESVEARIFGGSGRSGASHPGRVMF</sequence>
<gene>
    <name evidence="2" type="ORF">AV530_016248</name>
</gene>
<accession>A0A1V4JWK7</accession>
<dbReference type="EMBL" id="LSYS01005643">
    <property type="protein sequence ID" value="OPJ76592.1"/>
    <property type="molecule type" value="Genomic_DNA"/>
</dbReference>
<evidence type="ECO:0000256" key="1">
    <source>
        <dbReference type="SAM" id="MobiDB-lite"/>
    </source>
</evidence>